<sequence>MFQGKLICLYTGNRAVACSIWNAMEHFRDNIYIIYIGYNFSRIGFTENISKDYLLKIFTENTTETEGMPLSNLSMHETVRFAMRLDHLEEEINGMDESDKQLCELKSLLHSVQLRGSITFMDERGGMVAAFRGYILESIFLSDRKDRAQLVIKSMMEDFGGGGGKEMHDQDPGVSESLIKNMQTAVEQENMDVYLDSLRNYISELRGVELYQLLNVNKVDCFLWYLS</sequence>
<proteinExistence type="evidence at transcript level"/>
<organism evidence="1">
    <name type="scientific">Picea sitchensis</name>
    <name type="common">Sitka spruce</name>
    <name type="synonym">Pinus sitchensis</name>
    <dbReference type="NCBI Taxonomy" id="3332"/>
    <lineage>
        <taxon>Eukaryota</taxon>
        <taxon>Viridiplantae</taxon>
        <taxon>Streptophyta</taxon>
        <taxon>Embryophyta</taxon>
        <taxon>Tracheophyta</taxon>
        <taxon>Spermatophyta</taxon>
        <taxon>Pinopsida</taxon>
        <taxon>Pinidae</taxon>
        <taxon>Conifers I</taxon>
        <taxon>Pinales</taxon>
        <taxon>Pinaceae</taxon>
        <taxon>Picea</taxon>
    </lineage>
</organism>
<reference evidence="1" key="1">
    <citation type="journal article" date="2008" name="BMC Genomics">
        <title>A conifer genomics resource of 200,000 spruce (Picea spp.) ESTs and 6,464 high-quality, sequence-finished full-length cDNAs for Sitka spruce (Picea sitchensis).</title>
        <authorList>
            <person name="Ralph S.G."/>
            <person name="Chun H.J."/>
            <person name="Kolosova N."/>
            <person name="Cooper D."/>
            <person name="Oddy C."/>
            <person name="Ritland C.E."/>
            <person name="Kirkpatrick R."/>
            <person name="Moore R."/>
            <person name="Barber S."/>
            <person name="Holt R.A."/>
            <person name="Jones S.J."/>
            <person name="Marra M.A."/>
            <person name="Douglas C.J."/>
            <person name="Ritland K."/>
            <person name="Bohlmann J."/>
        </authorList>
    </citation>
    <scope>NUCLEOTIDE SEQUENCE</scope>
    <source>
        <tissue evidence="1">Green portion of the leader tissue</tissue>
    </source>
</reference>
<evidence type="ECO:0000313" key="1">
    <source>
        <dbReference type="EMBL" id="ABK25020.1"/>
    </source>
</evidence>
<dbReference type="OMA" id="CSIRNAM"/>
<protein>
    <submittedName>
        <fullName evidence="1">Uncharacterized protein</fullName>
    </submittedName>
</protein>
<dbReference type="AlphaFoldDB" id="A9NWK9"/>
<dbReference type="EMBL" id="EF085724">
    <property type="protein sequence ID" value="ABK25020.1"/>
    <property type="molecule type" value="mRNA"/>
</dbReference>
<name>A9NWK9_PICSI</name>
<accession>A9NWK9</accession>